<name>A0A845MDQ5_9PROT</name>
<proteinExistence type="predicted"/>
<dbReference type="AlphaFoldDB" id="A0A845MDQ5"/>
<dbReference type="Gene3D" id="3.40.50.1820">
    <property type="entry name" value="alpha/beta hydrolase"/>
    <property type="match status" value="1"/>
</dbReference>
<dbReference type="PANTHER" id="PTHR37946:SF1">
    <property type="entry name" value="SLL1969 PROTEIN"/>
    <property type="match status" value="1"/>
</dbReference>
<dbReference type="Proteomes" id="UP000445696">
    <property type="component" value="Unassembled WGS sequence"/>
</dbReference>
<reference evidence="2 3" key="1">
    <citation type="journal article" date="2014" name="Int. J. Syst. Evol. Microbiol.">
        <title>Sneathiella chungangensis sp. nov., isolated from a marine sand, and emended description of the genus Sneathiella.</title>
        <authorList>
            <person name="Siamphan C."/>
            <person name="Kim H."/>
            <person name="Lee J.S."/>
            <person name="Kim W."/>
        </authorList>
    </citation>
    <scope>NUCLEOTIDE SEQUENCE [LARGE SCALE GENOMIC DNA]</scope>
    <source>
        <strain evidence="2 3">KCTC 32476</strain>
    </source>
</reference>
<dbReference type="RefSeq" id="WP_161338237.1">
    <property type="nucleotide sequence ID" value="NZ_JBHSDG010000001.1"/>
</dbReference>
<evidence type="ECO:0000313" key="2">
    <source>
        <dbReference type="EMBL" id="MZR21801.1"/>
    </source>
</evidence>
<dbReference type="InterPro" id="IPR000073">
    <property type="entry name" value="AB_hydrolase_1"/>
</dbReference>
<dbReference type="Pfam" id="PF00561">
    <property type="entry name" value="Abhydrolase_1"/>
    <property type="match status" value="1"/>
</dbReference>
<dbReference type="InterPro" id="IPR029058">
    <property type="entry name" value="AB_hydrolase_fold"/>
</dbReference>
<dbReference type="OrthoDB" id="556502at2"/>
<dbReference type="EMBL" id="WTVA01000002">
    <property type="protein sequence ID" value="MZR21801.1"/>
    <property type="molecule type" value="Genomic_DNA"/>
</dbReference>
<gene>
    <name evidence="2" type="ORF">GQF03_05610</name>
</gene>
<accession>A0A845MDQ5</accession>
<keyword evidence="3" id="KW-1185">Reference proteome</keyword>
<dbReference type="SUPFAM" id="SSF53474">
    <property type="entry name" value="alpha/beta-Hydrolases"/>
    <property type="match status" value="1"/>
</dbReference>
<keyword evidence="2" id="KW-0378">Hydrolase</keyword>
<comment type="caution">
    <text evidence="2">The sequence shown here is derived from an EMBL/GenBank/DDBJ whole genome shotgun (WGS) entry which is preliminary data.</text>
</comment>
<dbReference type="PANTHER" id="PTHR37946">
    <property type="entry name" value="SLL1969 PROTEIN"/>
    <property type="match status" value="1"/>
</dbReference>
<protein>
    <submittedName>
        <fullName evidence="2">Alpha/beta fold hydrolase</fullName>
    </submittedName>
</protein>
<evidence type="ECO:0000313" key="3">
    <source>
        <dbReference type="Proteomes" id="UP000445696"/>
    </source>
</evidence>
<sequence>MKKTMILILLIAQFMILPVNTSIAKDERNLGLVILVHGLARSSNAMWLIGQRLEKAGYRTCAIDYPSMTESIENTQATISSEIERCIKSNNTAEIVHFVTHSLGGPLARDYLSSAPLKNMGRMVMLSPPNHGSDLVEHFGHWKYFRSVLGPIASELTADHSSWLAHLPVPNYEIGVLAGNYTFNPIAAYLLDGKDDGAVTIEDMKLEGMADFMEVSATHVTIRYSSIASRQISYFLNQGHFAD</sequence>
<dbReference type="GO" id="GO:0016787">
    <property type="term" value="F:hydrolase activity"/>
    <property type="evidence" value="ECO:0007669"/>
    <property type="project" value="UniProtKB-KW"/>
</dbReference>
<feature type="domain" description="AB hydrolase-1" evidence="1">
    <location>
        <begin position="32"/>
        <end position="145"/>
    </location>
</feature>
<evidence type="ECO:0000259" key="1">
    <source>
        <dbReference type="Pfam" id="PF00561"/>
    </source>
</evidence>
<organism evidence="2 3">
    <name type="scientific">Sneathiella chungangensis</name>
    <dbReference type="NCBI Taxonomy" id="1418234"/>
    <lineage>
        <taxon>Bacteria</taxon>
        <taxon>Pseudomonadati</taxon>
        <taxon>Pseudomonadota</taxon>
        <taxon>Alphaproteobacteria</taxon>
        <taxon>Sneathiellales</taxon>
        <taxon>Sneathiellaceae</taxon>
        <taxon>Sneathiella</taxon>
    </lineage>
</organism>